<name>A0A941EWV6_9ACTN</name>
<dbReference type="EMBL" id="JAGSOG010000290">
    <property type="protein sequence ID" value="MBR7838446.1"/>
    <property type="molecule type" value="Genomic_DNA"/>
</dbReference>
<dbReference type="AlphaFoldDB" id="A0A941EWV6"/>
<organism evidence="1 2">
    <name type="scientific">Actinospica durhamensis</name>
    <dbReference type="NCBI Taxonomy" id="1508375"/>
    <lineage>
        <taxon>Bacteria</taxon>
        <taxon>Bacillati</taxon>
        <taxon>Actinomycetota</taxon>
        <taxon>Actinomycetes</taxon>
        <taxon>Catenulisporales</taxon>
        <taxon>Actinospicaceae</taxon>
        <taxon>Actinospica</taxon>
    </lineage>
</organism>
<gene>
    <name evidence="1" type="ORF">KDL01_34590</name>
</gene>
<accession>A0A941EWV6</accession>
<dbReference type="RefSeq" id="WP_212532903.1">
    <property type="nucleotide sequence ID" value="NZ_JAGSOG010000290.1"/>
</dbReference>
<comment type="caution">
    <text evidence="1">The sequence shown here is derived from an EMBL/GenBank/DDBJ whole genome shotgun (WGS) entry which is preliminary data.</text>
</comment>
<evidence type="ECO:0000313" key="2">
    <source>
        <dbReference type="Proteomes" id="UP000675781"/>
    </source>
</evidence>
<keyword evidence="2" id="KW-1185">Reference proteome</keyword>
<proteinExistence type="predicted"/>
<dbReference type="Proteomes" id="UP000675781">
    <property type="component" value="Unassembled WGS sequence"/>
</dbReference>
<reference evidence="1" key="1">
    <citation type="submission" date="2021-04" db="EMBL/GenBank/DDBJ databases">
        <title>Genome based classification of Actinospica acidithermotolerans sp. nov., an actinobacterium isolated from an Indonesian hot spring.</title>
        <authorList>
            <person name="Kusuma A.B."/>
            <person name="Putra K.E."/>
            <person name="Nafisah S."/>
            <person name="Loh J."/>
            <person name="Nouioui I."/>
            <person name="Goodfellow M."/>
        </authorList>
    </citation>
    <scope>NUCLEOTIDE SEQUENCE</scope>
    <source>
        <strain evidence="1">CSCA 57</strain>
    </source>
</reference>
<evidence type="ECO:0000313" key="1">
    <source>
        <dbReference type="EMBL" id="MBR7838446.1"/>
    </source>
</evidence>
<sequence length="137" mass="14593">MTLSVHVFTSGPDGAMEFPVDEPHGRTLAGFESWRRTVWGSERVRALGAAYFPRLAHEDLYIEPGLVVELQRECALLRANLQVVAGGLDSENPPAAVTVFPGGQVADPQNPDGGFVAIVSQRLANIESAVAQALLGV</sequence>
<protein>
    <submittedName>
        <fullName evidence="1">Uncharacterized protein</fullName>
    </submittedName>
</protein>